<organism evidence="3 4">
    <name type="scientific">Halomonas qaidamensis</name>
    <dbReference type="NCBI Taxonomy" id="2866211"/>
    <lineage>
        <taxon>Bacteria</taxon>
        <taxon>Pseudomonadati</taxon>
        <taxon>Pseudomonadota</taxon>
        <taxon>Gammaproteobacteria</taxon>
        <taxon>Oceanospirillales</taxon>
        <taxon>Halomonadaceae</taxon>
        <taxon>Halomonas</taxon>
    </lineage>
</organism>
<evidence type="ECO:0000256" key="2">
    <source>
        <dbReference type="ARBA" id="ARBA00022801"/>
    </source>
</evidence>
<dbReference type="Proteomes" id="UP001163082">
    <property type="component" value="Chromosome"/>
</dbReference>
<sequence length="265" mass="29285">MLIDAHCHLDFTAFDDDRDAVIENAKAVGVEHFVVPATTRSHWPNVLALGSRTDVSLCVGLHPYFIDAHSDHDLVALETLLAKHEAEAGKRFVAVGECGIDGRFTESLEEQWKYFNAQLRLAKQFDLPVVVHCVKANDQVSKRLRQLALPRGGLIHAFSGSYEQAAKFLDLGFTLGLGGAITYERAQRLREVVARLPDNGFVLETDSPDMPLSGYQGQRNEPCRVAKVGNVVAALRHQPFERIAALSSANAIRLFDLPLRCESVN</sequence>
<dbReference type="PANTHER" id="PTHR46124:SF3">
    <property type="entry name" value="HYDROLASE"/>
    <property type="match status" value="1"/>
</dbReference>
<dbReference type="InterPro" id="IPR018228">
    <property type="entry name" value="DNase_TatD-rel_CS"/>
</dbReference>
<dbReference type="PANTHER" id="PTHR46124">
    <property type="entry name" value="D-AMINOACYL-TRNA DEACYLASE"/>
    <property type="match status" value="1"/>
</dbReference>
<dbReference type="GO" id="GO:0016787">
    <property type="term" value="F:hydrolase activity"/>
    <property type="evidence" value="ECO:0007669"/>
    <property type="project" value="UniProtKB-KW"/>
</dbReference>
<dbReference type="SUPFAM" id="SSF51556">
    <property type="entry name" value="Metallo-dependent hydrolases"/>
    <property type="match status" value="1"/>
</dbReference>
<evidence type="ECO:0000256" key="1">
    <source>
        <dbReference type="ARBA" id="ARBA00009275"/>
    </source>
</evidence>
<gene>
    <name evidence="3" type="ORF">K1Y77_08640</name>
</gene>
<dbReference type="PROSITE" id="PS01137">
    <property type="entry name" value="TATD_1"/>
    <property type="match status" value="1"/>
</dbReference>
<dbReference type="EMBL" id="CP080627">
    <property type="protein sequence ID" value="UYV20696.1"/>
    <property type="molecule type" value="Genomic_DNA"/>
</dbReference>
<proteinExistence type="inferred from homology"/>
<name>A0ABY6JUU6_9GAMM</name>
<reference evidence="3 4" key="1">
    <citation type="journal article" date="2022" name="Antonie Van Leeuwenhoek">
        <title>Whole genome sequencing of the halophilic Halomonas qaidamensis XH36, a novel species strain with high ectoine production.</title>
        <authorList>
            <person name="Zhang T."/>
            <person name="Cui T."/>
            <person name="Cao Y."/>
            <person name="Li Y."/>
            <person name="Li F."/>
            <person name="Zhu D."/>
            <person name="Xing J."/>
        </authorList>
    </citation>
    <scope>NUCLEOTIDE SEQUENCE [LARGE SCALE GENOMIC DNA]</scope>
    <source>
        <strain evidence="3 4">XH36</strain>
    </source>
</reference>
<comment type="similarity">
    <text evidence="1">Belongs to the metallo-dependent hydrolases superfamily. TatD-type hydrolase family.</text>
</comment>
<dbReference type="RefSeq" id="WP_264431373.1">
    <property type="nucleotide sequence ID" value="NZ_CP080627.1"/>
</dbReference>
<accession>A0ABY6JUU6</accession>
<dbReference type="PIRSF" id="PIRSF005902">
    <property type="entry name" value="DNase_TatD"/>
    <property type="match status" value="1"/>
</dbReference>
<dbReference type="Pfam" id="PF01026">
    <property type="entry name" value="TatD_DNase"/>
    <property type="match status" value="1"/>
</dbReference>
<keyword evidence="2 3" id="KW-0378">Hydrolase</keyword>
<dbReference type="InterPro" id="IPR001130">
    <property type="entry name" value="TatD-like"/>
</dbReference>
<keyword evidence="4" id="KW-1185">Reference proteome</keyword>
<dbReference type="InterPro" id="IPR032466">
    <property type="entry name" value="Metal_Hydrolase"/>
</dbReference>
<protein>
    <submittedName>
        <fullName evidence="3">TatD family hydrolase</fullName>
    </submittedName>
</protein>
<dbReference type="CDD" id="cd01310">
    <property type="entry name" value="TatD_DNAse"/>
    <property type="match status" value="1"/>
</dbReference>
<dbReference type="Gene3D" id="3.20.20.140">
    <property type="entry name" value="Metal-dependent hydrolases"/>
    <property type="match status" value="1"/>
</dbReference>
<evidence type="ECO:0000313" key="4">
    <source>
        <dbReference type="Proteomes" id="UP001163082"/>
    </source>
</evidence>
<evidence type="ECO:0000313" key="3">
    <source>
        <dbReference type="EMBL" id="UYV20696.1"/>
    </source>
</evidence>